<evidence type="ECO:0000256" key="2">
    <source>
        <dbReference type="ARBA" id="ARBA00022803"/>
    </source>
</evidence>
<dbReference type="OMA" id="PGAYKNL"/>
<dbReference type="VEuPathDB" id="VectorBase:PHUM278770"/>
<dbReference type="HOGENOM" id="CLU_033477_0_1_1"/>
<keyword evidence="2 4" id="KW-0802">TPR repeat</keyword>
<dbReference type="AlphaFoldDB" id="E0VL22"/>
<proteinExistence type="inferred from homology"/>
<reference evidence="6" key="2">
    <citation type="submission" date="2007-04" db="EMBL/GenBank/DDBJ databases">
        <title>The genome of the human body louse.</title>
        <authorList>
            <consortium name="The Human Body Louse Genome Consortium"/>
            <person name="Kirkness E."/>
            <person name="Walenz B."/>
            <person name="Hass B."/>
            <person name="Bruggner R."/>
            <person name="Strausberg R."/>
        </authorList>
    </citation>
    <scope>NUCLEOTIDE SEQUENCE</scope>
    <source>
        <strain evidence="6">USDA</strain>
    </source>
</reference>
<evidence type="ECO:0000313" key="6">
    <source>
        <dbReference type="EMBL" id="EEB14078.1"/>
    </source>
</evidence>
<dbReference type="FunCoup" id="E0VL22">
    <property type="interactions" value="164"/>
</dbReference>
<evidence type="ECO:0000313" key="8">
    <source>
        <dbReference type="Proteomes" id="UP000009046"/>
    </source>
</evidence>
<dbReference type="CTD" id="8229438"/>
<keyword evidence="1" id="KW-0677">Repeat</keyword>
<dbReference type="eggNOG" id="KOG1124">
    <property type="taxonomic scope" value="Eukaryota"/>
</dbReference>
<dbReference type="PANTHER" id="PTHR44186:SF1">
    <property type="entry name" value="BARDET-BIEDL SYNDROME 4 PROTEIN"/>
    <property type="match status" value="1"/>
</dbReference>
<organism>
    <name type="scientific">Pediculus humanus subsp. corporis</name>
    <name type="common">Body louse</name>
    <dbReference type="NCBI Taxonomy" id="121224"/>
    <lineage>
        <taxon>Eukaryota</taxon>
        <taxon>Metazoa</taxon>
        <taxon>Ecdysozoa</taxon>
        <taxon>Arthropoda</taxon>
        <taxon>Hexapoda</taxon>
        <taxon>Insecta</taxon>
        <taxon>Pterygota</taxon>
        <taxon>Neoptera</taxon>
        <taxon>Paraneoptera</taxon>
        <taxon>Psocodea</taxon>
        <taxon>Troctomorpha</taxon>
        <taxon>Phthiraptera</taxon>
        <taxon>Anoplura</taxon>
        <taxon>Pediculidae</taxon>
        <taxon>Pediculus</taxon>
    </lineage>
</organism>
<feature type="repeat" description="TPR" evidence="4">
    <location>
        <begin position="186"/>
        <end position="219"/>
    </location>
</feature>
<dbReference type="PROSITE" id="PS50005">
    <property type="entry name" value="TPR"/>
    <property type="match status" value="4"/>
</dbReference>
<comment type="similarity">
    <text evidence="3">Belongs to the BBS4 family.</text>
</comment>
<gene>
    <name evidence="7" type="primary">8229438</name>
    <name evidence="6" type="ORF">Phum_PHUM278770</name>
</gene>
<feature type="repeat" description="TPR" evidence="4">
    <location>
        <begin position="50"/>
        <end position="83"/>
    </location>
</feature>
<name>E0VL22_PEDHC</name>
<accession>E0VL22</accession>
<feature type="repeat" description="TPR" evidence="4">
    <location>
        <begin position="3"/>
        <end position="36"/>
    </location>
</feature>
<feature type="repeat" description="TPR" evidence="4">
    <location>
        <begin position="84"/>
        <end position="117"/>
    </location>
</feature>
<reference evidence="6" key="1">
    <citation type="submission" date="2007-04" db="EMBL/GenBank/DDBJ databases">
        <title>Annotation of Pediculus humanus corporis strain USDA.</title>
        <authorList>
            <person name="Kirkness E."/>
            <person name="Hannick L."/>
            <person name="Hass B."/>
            <person name="Bruggner R."/>
            <person name="Lawson D."/>
            <person name="Bidwell S."/>
            <person name="Joardar V."/>
            <person name="Caler E."/>
            <person name="Walenz B."/>
            <person name="Inman J."/>
            <person name="Schobel S."/>
            <person name="Galinsky K."/>
            <person name="Amedeo P."/>
            <person name="Strausberg R."/>
        </authorList>
    </citation>
    <scope>NUCLEOTIDE SEQUENCE</scope>
    <source>
        <strain evidence="6">USDA</strain>
    </source>
</reference>
<reference evidence="7" key="3">
    <citation type="submission" date="2020-05" db="UniProtKB">
        <authorList>
            <consortium name="EnsemblMetazoa"/>
        </authorList>
    </citation>
    <scope>IDENTIFICATION</scope>
    <source>
        <strain evidence="7">USDA</strain>
    </source>
</reference>
<dbReference type="EMBL" id="AAZO01003235">
    <property type="status" value="NOT_ANNOTATED_CDS"/>
    <property type="molecule type" value="Genomic_DNA"/>
</dbReference>
<evidence type="ECO:0000256" key="4">
    <source>
        <dbReference type="PROSITE-ProRule" id="PRU00339"/>
    </source>
</evidence>
<dbReference type="EMBL" id="DS235264">
    <property type="protein sequence ID" value="EEB14078.1"/>
    <property type="molecule type" value="Genomic_DNA"/>
</dbReference>
<evidence type="ECO:0000256" key="5">
    <source>
        <dbReference type="SAM" id="MobiDB-lite"/>
    </source>
</evidence>
<dbReference type="RefSeq" id="XP_002426816.1">
    <property type="nucleotide sequence ID" value="XM_002426771.1"/>
</dbReference>
<evidence type="ECO:0000313" key="7">
    <source>
        <dbReference type="EnsemblMetazoa" id="PHUM278770-PA"/>
    </source>
</evidence>
<dbReference type="KEGG" id="phu:Phum_PHUM278770"/>
<dbReference type="SUPFAM" id="SSF81901">
    <property type="entry name" value="HCP-like"/>
    <property type="match status" value="1"/>
</dbReference>
<dbReference type="GO" id="GO:0036064">
    <property type="term" value="C:ciliary basal body"/>
    <property type="evidence" value="ECO:0007669"/>
    <property type="project" value="TreeGrafter"/>
</dbReference>
<dbReference type="Gene3D" id="1.25.40.10">
    <property type="entry name" value="Tetratricopeptide repeat domain"/>
    <property type="match status" value="2"/>
</dbReference>
<feature type="compositionally biased region" description="Basic and acidic residues" evidence="5">
    <location>
        <begin position="322"/>
        <end position="341"/>
    </location>
</feature>
<evidence type="ECO:0000256" key="1">
    <source>
        <dbReference type="ARBA" id="ARBA00022737"/>
    </source>
</evidence>
<dbReference type="SMART" id="SM00028">
    <property type="entry name" value="TPR"/>
    <property type="match status" value="6"/>
</dbReference>
<dbReference type="Pfam" id="PF13414">
    <property type="entry name" value="TPR_11"/>
    <property type="match status" value="1"/>
</dbReference>
<dbReference type="EMBL" id="AAZO01003234">
    <property type="status" value="NOT_ANNOTATED_CDS"/>
    <property type="molecule type" value="Genomic_DNA"/>
</dbReference>
<dbReference type="STRING" id="121224.E0VL22"/>
<evidence type="ECO:0000256" key="3">
    <source>
        <dbReference type="ARBA" id="ARBA00023778"/>
    </source>
</evidence>
<dbReference type="GO" id="GO:0060271">
    <property type="term" value="P:cilium assembly"/>
    <property type="evidence" value="ECO:0007669"/>
    <property type="project" value="TreeGrafter"/>
</dbReference>
<sequence length="370" mass="42102">MNEYANYVQGIILRHEGKIQESLEYFQKCHKLNPKSIDTIKQISKSFRQENSFLALAGVNILENDIPKAVEVYYAALELSPDSVDLSTSLGLLYMKMGDNQKALEHFGSALAHNPDCIKALMGTALVMQNYREYDVALSKYKIASVSLAESPCLWNNIGMCFFGKKKLIAAISCLKRANFLSPLDWKILYNLGLVHISAQQYASAFHYLTSAMNLHPNIHRVYLPLAITLTHLNDAKNAIFAFDKMSEHSPDDPLTFLNYSLFLYKQNDLTKSIDKYNKFQELVETGKNVDSNVSEIDSNVIKVATNLIKILTNEKNDDETEKEKNNREENDKQKTNEKKNPLGKIQKSNHLHNNSKEKLNDSEEIDKKN</sequence>
<dbReference type="GeneID" id="8229438"/>
<feature type="region of interest" description="Disordered" evidence="5">
    <location>
        <begin position="317"/>
        <end position="370"/>
    </location>
</feature>
<dbReference type="InterPro" id="IPR019734">
    <property type="entry name" value="TPR_rpt"/>
</dbReference>
<feature type="compositionally biased region" description="Basic and acidic residues" evidence="5">
    <location>
        <begin position="355"/>
        <end position="370"/>
    </location>
</feature>
<dbReference type="EnsemblMetazoa" id="PHUM278770-RA">
    <property type="protein sequence ID" value="PHUM278770-PA"/>
    <property type="gene ID" value="PHUM278770"/>
</dbReference>
<dbReference type="Proteomes" id="UP000009046">
    <property type="component" value="Unassembled WGS sequence"/>
</dbReference>
<dbReference type="InterPro" id="IPR011990">
    <property type="entry name" value="TPR-like_helical_dom_sf"/>
</dbReference>
<keyword evidence="8" id="KW-1185">Reference proteome</keyword>
<dbReference type="PANTHER" id="PTHR44186">
    <property type="match status" value="1"/>
</dbReference>
<protein>
    <submittedName>
        <fullName evidence="6 7">Bardet-biedl syndrome 4, bbs4, putative</fullName>
    </submittedName>
</protein>
<dbReference type="InParanoid" id="E0VL22"/>
<dbReference type="OrthoDB" id="309339at2759"/>
<dbReference type="Pfam" id="PF13181">
    <property type="entry name" value="TPR_8"/>
    <property type="match status" value="1"/>
</dbReference>
<dbReference type="GO" id="GO:0061512">
    <property type="term" value="P:protein localization to cilium"/>
    <property type="evidence" value="ECO:0007669"/>
    <property type="project" value="TreeGrafter"/>
</dbReference>